<feature type="non-terminal residue" evidence="4">
    <location>
        <position position="1"/>
    </location>
</feature>
<dbReference type="PANTHER" id="PTHR11188">
    <property type="entry name" value="ARRESTIN DOMAIN CONTAINING PROTEIN"/>
    <property type="match status" value="1"/>
</dbReference>
<gene>
    <name evidence="4" type="primary">LOC103371749</name>
</gene>
<dbReference type="RefSeq" id="XP_008299400.1">
    <property type="nucleotide sequence ID" value="XM_008301178.1"/>
</dbReference>
<dbReference type="GO" id="GO:0005737">
    <property type="term" value="C:cytoplasm"/>
    <property type="evidence" value="ECO:0007669"/>
    <property type="project" value="TreeGrafter"/>
</dbReference>
<dbReference type="PANTHER" id="PTHR11188:SF135">
    <property type="entry name" value="ARRESTIN DOMAIN CONTAINING 3-LIKE-RELATED"/>
    <property type="match status" value="1"/>
</dbReference>
<dbReference type="InterPro" id="IPR014756">
    <property type="entry name" value="Ig_E-set"/>
</dbReference>
<dbReference type="AlphaFoldDB" id="A0A9Y4NLD7"/>
<proteinExistence type="inferred from homology"/>
<dbReference type="Pfam" id="PF00339">
    <property type="entry name" value="Arrestin_N"/>
    <property type="match status" value="1"/>
</dbReference>
<evidence type="ECO:0000259" key="2">
    <source>
        <dbReference type="SMART" id="SM01017"/>
    </source>
</evidence>
<dbReference type="InterPro" id="IPR050357">
    <property type="entry name" value="Arrestin_domain-protein"/>
</dbReference>
<dbReference type="GeneID" id="103371749"/>
<dbReference type="InterPro" id="IPR011022">
    <property type="entry name" value="Arrestin_C-like"/>
</dbReference>
<dbReference type="Proteomes" id="UP000694891">
    <property type="component" value="Unplaced"/>
</dbReference>
<reference evidence="4" key="1">
    <citation type="submission" date="2025-08" db="UniProtKB">
        <authorList>
            <consortium name="RefSeq"/>
        </authorList>
    </citation>
    <scope>IDENTIFICATION</scope>
</reference>
<keyword evidence="3" id="KW-1185">Reference proteome</keyword>
<evidence type="ECO:0000313" key="4">
    <source>
        <dbReference type="RefSeq" id="XP_008299400.1"/>
    </source>
</evidence>
<accession>A0A9Y4NLD7</accession>
<comment type="similarity">
    <text evidence="1">Belongs to the arrestin family.</text>
</comment>
<dbReference type="GO" id="GO:0005886">
    <property type="term" value="C:plasma membrane"/>
    <property type="evidence" value="ECO:0007669"/>
    <property type="project" value="TreeGrafter"/>
</dbReference>
<dbReference type="InterPro" id="IPR014752">
    <property type="entry name" value="Arrestin-like_C"/>
</dbReference>
<dbReference type="Pfam" id="PF02752">
    <property type="entry name" value="Arrestin_C"/>
    <property type="match status" value="1"/>
</dbReference>
<dbReference type="InterPro" id="IPR011021">
    <property type="entry name" value="Arrestin-like_N"/>
</dbReference>
<organism evidence="3 4">
    <name type="scientific">Stegastes partitus</name>
    <name type="common">bicolor damselfish</name>
    <dbReference type="NCBI Taxonomy" id="144197"/>
    <lineage>
        <taxon>Eukaryota</taxon>
        <taxon>Metazoa</taxon>
        <taxon>Chordata</taxon>
        <taxon>Craniata</taxon>
        <taxon>Vertebrata</taxon>
        <taxon>Euteleostomi</taxon>
        <taxon>Actinopterygii</taxon>
        <taxon>Neopterygii</taxon>
        <taxon>Teleostei</taxon>
        <taxon>Neoteleostei</taxon>
        <taxon>Acanthomorphata</taxon>
        <taxon>Ovalentaria</taxon>
        <taxon>Pomacentridae</taxon>
        <taxon>Stegastes</taxon>
    </lineage>
</organism>
<protein>
    <submittedName>
        <fullName evidence="4">Arrestin domain-containing protein 3-like</fullName>
    </submittedName>
</protein>
<dbReference type="SMART" id="SM01017">
    <property type="entry name" value="Arrestin_C"/>
    <property type="match status" value="1"/>
</dbReference>
<dbReference type="GO" id="GO:0015031">
    <property type="term" value="P:protein transport"/>
    <property type="evidence" value="ECO:0007669"/>
    <property type="project" value="TreeGrafter"/>
</dbReference>
<dbReference type="GO" id="GO:0007399">
    <property type="term" value="P:nervous system development"/>
    <property type="evidence" value="ECO:0007669"/>
    <property type="project" value="UniProtKB-ARBA"/>
</dbReference>
<evidence type="ECO:0000313" key="3">
    <source>
        <dbReference type="Proteomes" id="UP000694891"/>
    </source>
</evidence>
<evidence type="ECO:0000256" key="1">
    <source>
        <dbReference type="ARBA" id="ARBA00005298"/>
    </source>
</evidence>
<name>A0A9Y4NLD7_9TELE</name>
<sequence>LAAIGGTIKLSPGTHVYPFACQLPHGEFPSTFHGPGGKIVYTLKVDIYRPWHMSKSFETKLNFVHHINTNVPDLWAPLSGTNRMTLCCLWCASGPITMTATTEKKAFVPGETVNILCNISNGSFASATLKARLDQKQTFYTQGRETHIQAVKHFQSVSGERVAAHTSDVHTEIKLTIPSSAFLTISNCSIIEVDYTIEVNLCIRAFPDITVLVPIIVYPGTRSVALTSWSVTPSFHYYTVLV</sequence>
<dbReference type="SUPFAM" id="SSF81296">
    <property type="entry name" value="E set domains"/>
    <property type="match status" value="2"/>
</dbReference>
<dbReference type="Gene3D" id="2.60.40.640">
    <property type="match status" value="2"/>
</dbReference>
<feature type="domain" description="Arrestin C-terminal-like" evidence="2">
    <location>
        <begin position="92"/>
        <end position="226"/>
    </location>
</feature>